<dbReference type="EMBL" id="JADBGI010000022">
    <property type="protein sequence ID" value="MBE3001265.1"/>
    <property type="molecule type" value="Genomic_DNA"/>
</dbReference>
<evidence type="ECO:0000313" key="2">
    <source>
        <dbReference type="Proteomes" id="UP000806528"/>
    </source>
</evidence>
<accession>A0ABR9PC23</accession>
<keyword evidence="1" id="KW-0131">Cell cycle</keyword>
<keyword evidence="2" id="KW-1185">Reference proteome</keyword>
<proteinExistence type="predicted"/>
<dbReference type="InterPro" id="IPR007561">
    <property type="entry name" value="Cell_div_SepF/SepF-rel"/>
</dbReference>
<dbReference type="Pfam" id="PF04472">
    <property type="entry name" value="SepF"/>
    <property type="match status" value="1"/>
</dbReference>
<reference evidence="1 2" key="1">
    <citation type="submission" date="2020-09" db="EMBL/GenBank/DDBJ databases">
        <title>Diversity and distribution of actinomycetes associated with coral in the coast of Hainan.</title>
        <authorList>
            <person name="Li F."/>
        </authorList>
    </citation>
    <scope>NUCLEOTIDE SEQUENCE [LARGE SCALE GENOMIC DNA]</scope>
    <source>
        <strain evidence="1 2">HNM0947</strain>
    </source>
</reference>
<organism evidence="1 2">
    <name type="scientific">Nocardiopsis coralli</name>
    <dbReference type="NCBI Taxonomy" id="2772213"/>
    <lineage>
        <taxon>Bacteria</taxon>
        <taxon>Bacillati</taxon>
        <taxon>Actinomycetota</taxon>
        <taxon>Actinomycetes</taxon>
        <taxon>Streptosporangiales</taxon>
        <taxon>Nocardiopsidaceae</taxon>
        <taxon>Nocardiopsis</taxon>
    </lineage>
</organism>
<comment type="caution">
    <text evidence="1">The sequence shown here is derived from an EMBL/GenBank/DDBJ whole genome shotgun (WGS) entry which is preliminary data.</text>
</comment>
<name>A0ABR9PC23_9ACTN</name>
<dbReference type="RefSeq" id="WP_193123857.1">
    <property type="nucleotide sequence ID" value="NZ_JADBGI010000022.1"/>
</dbReference>
<protein>
    <submittedName>
        <fullName evidence="1">Cell division protein SepF</fullName>
    </submittedName>
</protein>
<sequence length="116" mass="12761">MSAPPSTPELEGLSRVEISLSSAEKMNSYSAVYGHEPDIRLGKVLRYSPRGYQSAVGEISMRFREAKVVSIDVGKMTPCDAARLIDFCSGMAVASRGWFYRVTDQVVMISPPVQKN</sequence>
<keyword evidence="1" id="KW-0132">Cell division</keyword>
<gene>
    <name evidence="1" type="ORF">IDM40_21590</name>
</gene>
<dbReference type="Proteomes" id="UP000806528">
    <property type="component" value="Unassembled WGS sequence"/>
</dbReference>
<dbReference type="InterPro" id="IPR038594">
    <property type="entry name" value="SepF-like_sf"/>
</dbReference>
<dbReference type="Gene3D" id="3.30.110.150">
    <property type="entry name" value="SepF-like protein"/>
    <property type="match status" value="1"/>
</dbReference>
<dbReference type="GO" id="GO:0051301">
    <property type="term" value="P:cell division"/>
    <property type="evidence" value="ECO:0007669"/>
    <property type="project" value="UniProtKB-KW"/>
</dbReference>
<evidence type="ECO:0000313" key="1">
    <source>
        <dbReference type="EMBL" id="MBE3001265.1"/>
    </source>
</evidence>